<feature type="compositionally biased region" description="Acidic residues" evidence="1">
    <location>
        <begin position="1"/>
        <end position="15"/>
    </location>
</feature>
<keyword evidence="3" id="KW-1185">Reference proteome</keyword>
<dbReference type="AlphaFoldDB" id="A0A5B7CSP2"/>
<organism evidence="2 3">
    <name type="scientific">Portunus trituberculatus</name>
    <name type="common">Swimming crab</name>
    <name type="synonym">Neptunus trituberculatus</name>
    <dbReference type="NCBI Taxonomy" id="210409"/>
    <lineage>
        <taxon>Eukaryota</taxon>
        <taxon>Metazoa</taxon>
        <taxon>Ecdysozoa</taxon>
        <taxon>Arthropoda</taxon>
        <taxon>Crustacea</taxon>
        <taxon>Multicrustacea</taxon>
        <taxon>Malacostraca</taxon>
        <taxon>Eumalacostraca</taxon>
        <taxon>Eucarida</taxon>
        <taxon>Decapoda</taxon>
        <taxon>Pleocyemata</taxon>
        <taxon>Brachyura</taxon>
        <taxon>Eubrachyura</taxon>
        <taxon>Portunoidea</taxon>
        <taxon>Portunidae</taxon>
        <taxon>Portuninae</taxon>
        <taxon>Portunus</taxon>
    </lineage>
</organism>
<accession>A0A5B7CSP2</accession>
<sequence>MLDEMSGDEDEDDELPNQPVPTPDNQSGHDSPNDPPPANTPQTPQEGQAIDFEIAPNPQPITVKQFWRNSTIKKAVDALVEAWGDVNEATLRRAWEKLTPHLVTRVEGAQRLTDTVEEVATRGEKSSRVQ</sequence>
<evidence type="ECO:0000313" key="2">
    <source>
        <dbReference type="EMBL" id="MPC12817.1"/>
    </source>
</evidence>
<name>A0A5B7CSP2_PORTR</name>
<dbReference type="Proteomes" id="UP000324222">
    <property type="component" value="Unassembled WGS sequence"/>
</dbReference>
<reference evidence="2 3" key="1">
    <citation type="submission" date="2019-05" db="EMBL/GenBank/DDBJ databases">
        <title>Another draft genome of Portunus trituberculatus and its Hox gene families provides insights of decapod evolution.</title>
        <authorList>
            <person name="Jeong J.-H."/>
            <person name="Song I."/>
            <person name="Kim S."/>
            <person name="Choi T."/>
            <person name="Kim D."/>
            <person name="Ryu S."/>
            <person name="Kim W."/>
        </authorList>
    </citation>
    <scope>NUCLEOTIDE SEQUENCE [LARGE SCALE GENOMIC DNA]</scope>
    <source>
        <tissue evidence="2">Muscle</tissue>
    </source>
</reference>
<gene>
    <name evidence="2" type="ORF">E2C01_005527</name>
</gene>
<evidence type="ECO:0000256" key="1">
    <source>
        <dbReference type="SAM" id="MobiDB-lite"/>
    </source>
</evidence>
<protein>
    <submittedName>
        <fullName evidence="2">Uncharacterized protein</fullName>
    </submittedName>
</protein>
<comment type="caution">
    <text evidence="2">The sequence shown here is derived from an EMBL/GenBank/DDBJ whole genome shotgun (WGS) entry which is preliminary data.</text>
</comment>
<dbReference type="EMBL" id="VSRR010000238">
    <property type="protein sequence ID" value="MPC12817.1"/>
    <property type="molecule type" value="Genomic_DNA"/>
</dbReference>
<evidence type="ECO:0000313" key="3">
    <source>
        <dbReference type="Proteomes" id="UP000324222"/>
    </source>
</evidence>
<feature type="region of interest" description="Disordered" evidence="1">
    <location>
        <begin position="1"/>
        <end position="52"/>
    </location>
</feature>
<proteinExistence type="predicted"/>